<dbReference type="Gene3D" id="3.40.50.10860">
    <property type="entry name" value="Leucine Dehydrogenase, chain A, domain 1"/>
    <property type="match status" value="1"/>
</dbReference>
<evidence type="ECO:0000256" key="4">
    <source>
        <dbReference type="PIRSR" id="PIRSR000188-1"/>
    </source>
</evidence>
<keyword evidence="3 5" id="KW-0520">NAD</keyword>
<dbReference type="InterPro" id="IPR006140">
    <property type="entry name" value="D-isomer_DH_NAD-bd"/>
</dbReference>
<evidence type="ECO:0000259" key="7">
    <source>
        <dbReference type="SMART" id="SM00839"/>
    </source>
</evidence>
<dbReference type="Pfam" id="PF00208">
    <property type="entry name" value="ELFV_dehydrog"/>
    <property type="match status" value="1"/>
</dbReference>
<dbReference type="InterPro" id="IPR006095">
    <property type="entry name" value="Glu/Leu/Phe/Val/Trp_DH"/>
</dbReference>
<comment type="similarity">
    <text evidence="1 6">Belongs to the Glu/Leu/Phe/Val dehydrogenases family.</text>
</comment>
<dbReference type="SUPFAM" id="SSF53223">
    <property type="entry name" value="Aminoacid dehydrogenase-like, N-terminal domain"/>
    <property type="match status" value="1"/>
</dbReference>
<feature type="binding site" evidence="5">
    <location>
        <begin position="199"/>
        <end position="204"/>
    </location>
    <ligand>
        <name>NAD(+)</name>
        <dbReference type="ChEBI" id="CHEBI:57540"/>
    </ligand>
</feature>
<feature type="domain" description="Glutamate/phenylalanine/leucine/valine/L-tryptophan dehydrogenase C-terminal" evidence="7">
    <location>
        <begin position="163"/>
        <end position="365"/>
    </location>
</feature>
<name>L7LLL8_9ACTN</name>
<evidence type="ECO:0000313" key="9">
    <source>
        <dbReference type="Proteomes" id="UP000035083"/>
    </source>
</evidence>
<dbReference type="PRINTS" id="PR00082">
    <property type="entry name" value="GLFDHDRGNASE"/>
</dbReference>
<protein>
    <submittedName>
        <fullName evidence="8">Valine dehydrogenase</fullName>
    </submittedName>
</protein>
<dbReference type="Gene3D" id="3.40.50.720">
    <property type="entry name" value="NAD(P)-binding Rossmann-like Domain"/>
    <property type="match status" value="1"/>
</dbReference>
<dbReference type="PIRSF" id="PIRSF000188">
    <property type="entry name" value="Phe_leu_dh"/>
    <property type="match status" value="1"/>
</dbReference>
<dbReference type="RefSeq" id="WP_006897422.1">
    <property type="nucleotide sequence ID" value="NZ_BANU01000027.1"/>
</dbReference>
<dbReference type="Pfam" id="PF02812">
    <property type="entry name" value="ELFV_dehydrog_N"/>
    <property type="match status" value="1"/>
</dbReference>
<dbReference type="PROSITE" id="PS00074">
    <property type="entry name" value="GLFV_DEHYDROGENASE"/>
    <property type="match status" value="1"/>
</dbReference>
<comment type="caution">
    <text evidence="8">The sequence shown here is derived from an EMBL/GenBank/DDBJ whole genome shotgun (WGS) entry which is preliminary data.</text>
</comment>
<dbReference type="FunFam" id="3.40.50.10860:FF:000010">
    <property type="entry name" value="Leucine dehydrogenase"/>
    <property type="match status" value="1"/>
</dbReference>
<dbReference type="InterPro" id="IPR033524">
    <property type="entry name" value="Glu/Leu/Phe/Val_DH_AS"/>
</dbReference>
<dbReference type="InterPro" id="IPR036291">
    <property type="entry name" value="NAD(P)-bd_dom_sf"/>
</dbReference>
<evidence type="ECO:0000256" key="3">
    <source>
        <dbReference type="ARBA" id="ARBA00023027"/>
    </source>
</evidence>
<dbReference type="PANTHER" id="PTHR42722">
    <property type="entry name" value="LEUCINE DEHYDROGENASE"/>
    <property type="match status" value="1"/>
</dbReference>
<dbReference type="InterPro" id="IPR006097">
    <property type="entry name" value="Glu/Leu/Phe/Val/Trp_DH_dimer"/>
</dbReference>
<gene>
    <name evidence="8" type="primary">vdh</name>
    <name evidence="8" type="ORF">GSI01S_27_00690</name>
</gene>
<organism evidence="8 9">
    <name type="scientific">Gordonia sihwensis NBRC 108236</name>
    <dbReference type="NCBI Taxonomy" id="1223544"/>
    <lineage>
        <taxon>Bacteria</taxon>
        <taxon>Bacillati</taxon>
        <taxon>Actinomycetota</taxon>
        <taxon>Actinomycetes</taxon>
        <taxon>Mycobacteriales</taxon>
        <taxon>Gordoniaceae</taxon>
        <taxon>Gordonia</taxon>
    </lineage>
</organism>
<evidence type="ECO:0000256" key="1">
    <source>
        <dbReference type="ARBA" id="ARBA00006382"/>
    </source>
</evidence>
<evidence type="ECO:0000256" key="5">
    <source>
        <dbReference type="PIRSR" id="PIRSR000188-2"/>
    </source>
</evidence>
<dbReference type="EMBL" id="BANU01000027">
    <property type="protein sequence ID" value="GAC62020.1"/>
    <property type="molecule type" value="Genomic_DNA"/>
</dbReference>
<dbReference type="Proteomes" id="UP000035083">
    <property type="component" value="Unassembled WGS sequence"/>
</dbReference>
<dbReference type="GO" id="GO:0051287">
    <property type="term" value="F:NAD binding"/>
    <property type="evidence" value="ECO:0007669"/>
    <property type="project" value="InterPro"/>
</dbReference>
<evidence type="ECO:0000256" key="6">
    <source>
        <dbReference type="RuleBase" id="RU004417"/>
    </source>
</evidence>
<dbReference type="GO" id="GO:0006520">
    <property type="term" value="P:amino acid metabolic process"/>
    <property type="evidence" value="ECO:0007669"/>
    <property type="project" value="InterPro"/>
</dbReference>
<dbReference type="PANTHER" id="PTHR42722:SF1">
    <property type="entry name" value="VALINE DEHYDROGENASE"/>
    <property type="match status" value="1"/>
</dbReference>
<feature type="active site" description="Proton donor/acceptor" evidence="4">
    <location>
        <position position="99"/>
    </location>
</feature>
<sequence>MTTAHSSSEATRVLAQTSVFSHPDMSIDPPHEQVVFCRDAETGLRAIIAVHNTALGPALGGTRMYPYAAEADAVGDVLRLSRGMTFKSAAAGLDLGGGKAVIIGDPAVHKSPDLLRAYGRFVDTLGGRYITAGDVGTTSDDMDLIGEGTSYVASKTVAGGGWGDTAPMTALGVFYSLLAAAERVWGSADLTGRTVGVEGVGKVGVQLADLLTGAGATVLAADPYAPAREAFAARFPQARIVDDVRSAQLDVYAPCAMGGTVTETLAGETAAAIICGAANNQLTSPSVEQVLGARGVTWVPDYIANAGGVIQAFGEQQNWTRDRAQEKVEALRDRAGHVLDTAASKKITCGDAARLIVAERLSQAR</sequence>
<dbReference type="GO" id="GO:0016639">
    <property type="term" value="F:oxidoreductase activity, acting on the CH-NH2 group of donors, NAD or NADP as acceptor"/>
    <property type="evidence" value="ECO:0007669"/>
    <property type="project" value="InterPro"/>
</dbReference>
<keyword evidence="2 6" id="KW-0560">Oxidoreductase</keyword>
<dbReference type="SUPFAM" id="SSF51735">
    <property type="entry name" value="NAD(P)-binding Rossmann-fold domains"/>
    <property type="match status" value="1"/>
</dbReference>
<keyword evidence="5" id="KW-0547">Nucleotide-binding</keyword>
<dbReference type="AlphaFoldDB" id="L7LLL8"/>
<accession>L7LLL8</accession>
<dbReference type="SMART" id="SM00839">
    <property type="entry name" value="ELFV_dehydrog"/>
    <property type="match status" value="1"/>
</dbReference>
<reference evidence="8 9" key="1">
    <citation type="submission" date="2012-12" db="EMBL/GenBank/DDBJ databases">
        <title>Whole genome shotgun sequence of Gordonia sihwensis NBRC 108236.</title>
        <authorList>
            <person name="Yoshida I."/>
            <person name="Hosoyama A."/>
            <person name="Tsuchikane K."/>
            <person name="Ando Y."/>
            <person name="Baba S."/>
            <person name="Ohji S."/>
            <person name="Hamada M."/>
            <person name="Tamura T."/>
            <person name="Yamazoe A."/>
            <person name="Yamazaki S."/>
            <person name="Fujita N."/>
        </authorList>
    </citation>
    <scope>NUCLEOTIDE SEQUENCE [LARGE SCALE GENOMIC DNA]</scope>
    <source>
        <strain evidence="8 9">NBRC 108236</strain>
    </source>
</reference>
<keyword evidence="9" id="KW-1185">Reference proteome</keyword>
<dbReference type="InterPro" id="IPR006096">
    <property type="entry name" value="Glu/Leu/Phe/Val/Trp_DH_C"/>
</dbReference>
<evidence type="ECO:0000256" key="2">
    <source>
        <dbReference type="ARBA" id="ARBA00023002"/>
    </source>
</evidence>
<dbReference type="Pfam" id="PF02826">
    <property type="entry name" value="2-Hacid_dh_C"/>
    <property type="match status" value="1"/>
</dbReference>
<dbReference type="eggNOG" id="COG0334">
    <property type="taxonomic scope" value="Bacteria"/>
</dbReference>
<dbReference type="InterPro" id="IPR016211">
    <property type="entry name" value="Glu/Phe/Leu/Val/Trp_DH_bac/arc"/>
</dbReference>
<proteinExistence type="inferred from homology"/>
<dbReference type="InterPro" id="IPR046346">
    <property type="entry name" value="Aminoacid_DH-like_N_sf"/>
</dbReference>
<evidence type="ECO:0000313" key="8">
    <source>
        <dbReference type="EMBL" id="GAC62020.1"/>
    </source>
</evidence>